<keyword evidence="2" id="KW-1185">Reference proteome</keyword>
<sequence length="315" mass="32673">MSMSMSDTPKMGPIEWALLLILSILWGGAFFFSKVALGELPPFTVVLARVSLAALALFVFLAATGRVVPRGRAVWTAFFGMALLNNIVPFGLIFLAQTAIPSGLASILNATTPIFSILIAHRLTADERMTRAKLTGVGLGLAGVAVLMGGNAFVSDAPPLWALLACLGAALSYGFASVYGRRFRRMGVEPVVVAFGQLACATLLAIPIAAAVDAPWTLPAPGPATLAALAGLALLSTALAYVLFFRILAVGGATNSSLVTLLIPVSAILLGTLVLNERLTANHFAGMALIALGLLVIDGRMLRLVRSQPPAGGRA</sequence>
<evidence type="ECO:0000313" key="1">
    <source>
        <dbReference type="EMBL" id="WAJ29207.1"/>
    </source>
</evidence>
<dbReference type="EMBL" id="CP113520">
    <property type="protein sequence ID" value="WAJ29207.1"/>
    <property type="molecule type" value="Genomic_DNA"/>
</dbReference>
<proteinExistence type="predicted"/>
<gene>
    <name evidence="1" type="ORF">OXU80_02930</name>
</gene>
<protein>
    <submittedName>
        <fullName evidence="1">DMT family transporter</fullName>
    </submittedName>
</protein>
<accession>A0ACD4NR88</accession>
<name>A0ACD4NR88_9HYPH</name>
<dbReference type="Proteomes" id="UP001163223">
    <property type="component" value="Chromosome"/>
</dbReference>
<reference evidence="1" key="1">
    <citation type="submission" date="2022-11" db="EMBL/GenBank/DDBJ databases">
        <title>beta-Carotene-producing bacterium, Jeongeuplla avenae sp. nov., alleviates the salt stress of Arabidopsis seedlings.</title>
        <authorList>
            <person name="Jiang L."/>
            <person name="Lee J."/>
        </authorList>
    </citation>
    <scope>NUCLEOTIDE SEQUENCE</scope>
    <source>
        <strain evidence="1">DY_R2A_6</strain>
    </source>
</reference>
<evidence type="ECO:0000313" key="2">
    <source>
        <dbReference type="Proteomes" id="UP001163223"/>
    </source>
</evidence>
<organism evidence="1 2">
    <name type="scientific">Antarcticirhabdus aurantiaca</name>
    <dbReference type="NCBI Taxonomy" id="2606717"/>
    <lineage>
        <taxon>Bacteria</taxon>
        <taxon>Pseudomonadati</taxon>
        <taxon>Pseudomonadota</taxon>
        <taxon>Alphaproteobacteria</taxon>
        <taxon>Hyphomicrobiales</taxon>
        <taxon>Aurantimonadaceae</taxon>
        <taxon>Antarcticirhabdus</taxon>
    </lineage>
</organism>